<evidence type="ECO:0000256" key="3">
    <source>
        <dbReference type="ARBA" id="ARBA00022723"/>
    </source>
</evidence>
<keyword evidence="5" id="KW-0460">Magnesium</keyword>
<gene>
    <name evidence="8" type="ORF">GCM10008967_27170</name>
</gene>
<reference evidence="9" key="1">
    <citation type="journal article" date="2019" name="Int. J. Syst. Evol. Microbiol.">
        <title>The Global Catalogue of Microorganisms (GCM) 10K type strain sequencing project: providing services to taxonomists for standard genome sequencing and annotation.</title>
        <authorList>
            <consortium name="The Broad Institute Genomics Platform"/>
            <consortium name="The Broad Institute Genome Sequencing Center for Infectious Disease"/>
            <person name="Wu L."/>
            <person name="Ma J."/>
        </authorList>
    </citation>
    <scope>NUCLEOTIDE SEQUENCE [LARGE SCALE GENOMIC DNA]</scope>
    <source>
        <strain evidence="9">JCM 9731</strain>
    </source>
</reference>
<comment type="cofactor">
    <cofactor evidence="2">
        <name>Mg(2+)</name>
        <dbReference type="ChEBI" id="CHEBI:18420"/>
    </cofactor>
</comment>
<evidence type="ECO:0000256" key="1">
    <source>
        <dbReference type="ARBA" id="ARBA00001936"/>
    </source>
</evidence>
<evidence type="ECO:0000313" key="8">
    <source>
        <dbReference type="EMBL" id="GAA0334914.1"/>
    </source>
</evidence>
<keyword evidence="4" id="KW-0378">Hydrolase</keyword>
<dbReference type="EMBL" id="BAAADJ010000024">
    <property type="protein sequence ID" value="GAA0334914.1"/>
    <property type="molecule type" value="Genomic_DNA"/>
</dbReference>
<proteinExistence type="predicted"/>
<dbReference type="Proteomes" id="UP001500782">
    <property type="component" value="Unassembled WGS sequence"/>
</dbReference>
<dbReference type="CDD" id="cd03426">
    <property type="entry name" value="NUDIX_CoAse_Nudt7"/>
    <property type="match status" value="1"/>
</dbReference>
<dbReference type="SUPFAM" id="SSF55811">
    <property type="entry name" value="Nudix"/>
    <property type="match status" value="1"/>
</dbReference>
<dbReference type="Gene3D" id="3.90.79.10">
    <property type="entry name" value="Nucleoside Triphosphate Pyrophosphohydrolase"/>
    <property type="match status" value="1"/>
</dbReference>
<dbReference type="PANTHER" id="PTHR12992:SF11">
    <property type="entry name" value="MITOCHONDRIAL COENZYME A DIPHOSPHATASE NUDT8"/>
    <property type="match status" value="1"/>
</dbReference>
<dbReference type="PROSITE" id="PS51462">
    <property type="entry name" value="NUDIX"/>
    <property type="match status" value="1"/>
</dbReference>
<organism evidence="8 9">
    <name type="scientific">Bacillus carboniphilus</name>
    <dbReference type="NCBI Taxonomy" id="86663"/>
    <lineage>
        <taxon>Bacteria</taxon>
        <taxon>Bacillati</taxon>
        <taxon>Bacillota</taxon>
        <taxon>Bacilli</taxon>
        <taxon>Bacillales</taxon>
        <taxon>Bacillaceae</taxon>
        <taxon>Bacillus</taxon>
    </lineage>
</organism>
<comment type="cofactor">
    <cofactor evidence="1">
        <name>Mn(2+)</name>
        <dbReference type="ChEBI" id="CHEBI:29035"/>
    </cofactor>
</comment>
<dbReference type="InterPro" id="IPR045121">
    <property type="entry name" value="CoAse"/>
</dbReference>
<evidence type="ECO:0000259" key="7">
    <source>
        <dbReference type="PROSITE" id="PS51462"/>
    </source>
</evidence>
<sequence length="212" mass="24750">MMDGRDMMDLHSILNKAKNHSPSILGSKDFSKYAILLPLIHKNNEVHILFEVRSHKLRRQPGEICFPGGRIDREDHDERQAALRETSEELGIEVENIVDVFPLDYMVSPFGMMVYPFVGVLNSPESIQPNKEEVAEVFTVPLTYFLENKPKIHHVNVNVQPDENFPYDLIIGGKNYNWRMRKIDEYFYIYEDKVIWGLTAKILSHFVEMVRN</sequence>
<name>A0ABP3G560_9BACI</name>
<keyword evidence="3" id="KW-0479">Metal-binding</keyword>
<feature type="domain" description="Nudix hydrolase" evidence="7">
    <location>
        <begin position="30"/>
        <end position="165"/>
    </location>
</feature>
<dbReference type="Pfam" id="PF00293">
    <property type="entry name" value="NUDIX"/>
    <property type="match status" value="1"/>
</dbReference>
<keyword evidence="6" id="KW-0464">Manganese</keyword>
<dbReference type="InterPro" id="IPR015797">
    <property type="entry name" value="NUDIX_hydrolase-like_dom_sf"/>
</dbReference>
<evidence type="ECO:0000256" key="5">
    <source>
        <dbReference type="ARBA" id="ARBA00022842"/>
    </source>
</evidence>
<evidence type="ECO:0000256" key="6">
    <source>
        <dbReference type="ARBA" id="ARBA00023211"/>
    </source>
</evidence>
<dbReference type="PANTHER" id="PTHR12992">
    <property type="entry name" value="NUDIX HYDROLASE"/>
    <property type="match status" value="1"/>
</dbReference>
<keyword evidence="9" id="KW-1185">Reference proteome</keyword>
<accession>A0ABP3G560</accession>
<evidence type="ECO:0000256" key="2">
    <source>
        <dbReference type="ARBA" id="ARBA00001946"/>
    </source>
</evidence>
<comment type="caution">
    <text evidence="8">The sequence shown here is derived from an EMBL/GenBank/DDBJ whole genome shotgun (WGS) entry which is preliminary data.</text>
</comment>
<dbReference type="InterPro" id="IPR000086">
    <property type="entry name" value="NUDIX_hydrolase_dom"/>
</dbReference>
<evidence type="ECO:0000313" key="9">
    <source>
        <dbReference type="Proteomes" id="UP001500782"/>
    </source>
</evidence>
<protein>
    <submittedName>
        <fullName evidence="8">CoA pyrophosphatase</fullName>
    </submittedName>
</protein>
<evidence type="ECO:0000256" key="4">
    <source>
        <dbReference type="ARBA" id="ARBA00022801"/>
    </source>
</evidence>